<dbReference type="Gene3D" id="2.120.10.80">
    <property type="entry name" value="Kelch-type beta propeller"/>
    <property type="match status" value="1"/>
</dbReference>
<comment type="caution">
    <text evidence="2">The sequence shown here is derived from an EMBL/GenBank/DDBJ whole genome shotgun (WGS) entry which is preliminary data.</text>
</comment>
<dbReference type="InterPro" id="IPR011043">
    <property type="entry name" value="Gal_Oxase/kelch_b-propeller"/>
</dbReference>
<name>A0A2T0MIU8_9FLAO</name>
<sequence length="427" mass="46828">MKTQHIIFAMLLLLFMGCSKDDGGAGDNPLPDPDNRSPESFNLLSVADGDTGIQPNPLFSWDAATDPDGDTLNYDFFLDTLNEPETKMAEGIETTSFKVPDSLALCRAKVYFWKVVAKDGKGGETASETFSFTVRTLNDAERITPTNPFTGRSDHAAVAFNGMWLLGGSDANGASNQVWFSTDGNDWEFVNQNGTADFTARFFHTAVAFNDALWVIGGVGTGFLNDVWTSTDGITWTEVNQVQQYVARAEHTLTVFQDKLWIIGGGGNGGVKRADVWNSADGATWQQTIAEAPFGKRNFHQTVAFKDRLWVIGGIEEDDNLNQETKNDVWSSIDGITWQLETANAKFSPRFGHKALVIDDKIWIVGRSGDSGIINDIWYSEDGTEWFEATPSTSFGAKGGGFTALFHEGKIWILGGSDANGVWQIDY</sequence>
<dbReference type="Proteomes" id="UP000237640">
    <property type="component" value="Unassembled WGS sequence"/>
</dbReference>
<dbReference type="Pfam" id="PF24681">
    <property type="entry name" value="Kelch_KLHDC2_KLHL20_DRC7"/>
    <property type="match status" value="1"/>
</dbReference>
<evidence type="ECO:0008006" key="4">
    <source>
        <dbReference type="Google" id="ProtNLM"/>
    </source>
</evidence>
<dbReference type="SUPFAM" id="SSF50965">
    <property type="entry name" value="Galactose oxidase, central domain"/>
    <property type="match status" value="1"/>
</dbReference>
<evidence type="ECO:0000256" key="1">
    <source>
        <dbReference type="SAM" id="SignalP"/>
    </source>
</evidence>
<dbReference type="RefSeq" id="WP_146129858.1">
    <property type="nucleotide sequence ID" value="NZ_PVYX01000001.1"/>
</dbReference>
<proteinExistence type="predicted"/>
<accession>A0A2T0MIU8</accession>
<keyword evidence="1" id="KW-0732">Signal</keyword>
<keyword evidence="3" id="KW-1185">Reference proteome</keyword>
<dbReference type="AlphaFoldDB" id="A0A2T0MIU8"/>
<dbReference type="Gene3D" id="2.60.40.10">
    <property type="entry name" value="Immunoglobulins"/>
    <property type="match status" value="1"/>
</dbReference>
<dbReference type="PANTHER" id="PTHR23244:SF484">
    <property type="entry name" value="KELCH REPEAT-CONTAINING PROTEIN"/>
    <property type="match status" value="1"/>
</dbReference>
<organism evidence="2 3">
    <name type="scientific">Flagellimonas meridianipacifica</name>
    <dbReference type="NCBI Taxonomy" id="1080225"/>
    <lineage>
        <taxon>Bacteria</taxon>
        <taxon>Pseudomonadati</taxon>
        <taxon>Bacteroidota</taxon>
        <taxon>Flavobacteriia</taxon>
        <taxon>Flavobacteriales</taxon>
        <taxon>Flavobacteriaceae</taxon>
        <taxon>Flagellimonas</taxon>
    </lineage>
</organism>
<feature type="chain" id="PRO_5015438853" description="Galactose oxidase-like protein" evidence="1">
    <location>
        <begin position="21"/>
        <end position="427"/>
    </location>
</feature>
<dbReference type="EMBL" id="PVYX01000001">
    <property type="protein sequence ID" value="PRX57511.1"/>
    <property type="molecule type" value="Genomic_DNA"/>
</dbReference>
<dbReference type="PANTHER" id="PTHR23244">
    <property type="entry name" value="KELCH REPEAT DOMAIN"/>
    <property type="match status" value="1"/>
</dbReference>
<dbReference type="InterPro" id="IPR013783">
    <property type="entry name" value="Ig-like_fold"/>
</dbReference>
<dbReference type="OrthoDB" id="211220at2"/>
<dbReference type="SUPFAM" id="SSF117281">
    <property type="entry name" value="Kelch motif"/>
    <property type="match status" value="1"/>
</dbReference>
<evidence type="ECO:0000313" key="2">
    <source>
        <dbReference type="EMBL" id="PRX57511.1"/>
    </source>
</evidence>
<reference evidence="2 3" key="1">
    <citation type="submission" date="2018-03" db="EMBL/GenBank/DDBJ databases">
        <title>Genomic Encyclopedia of Archaeal and Bacterial Type Strains, Phase II (KMG-II): from individual species to whole genera.</title>
        <authorList>
            <person name="Goeker M."/>
        </authorList>
    </citation>
    <scope>NUCLEOTIDE SEQUENCE [LARGE SCALE GENOMIC DNA]</scope>
    <source>
        <strain evidence="2 3">DSM 25027</strain>
    </source>
</reference>
<evidence type="ECO:0000313" key="3">
    <source>
        <dbReference type="Proteomes" id="UP000237640"/>
    </source>
</evidence>
<dbReference type="InterPro" id="IPR015915">
    <property type="entry name" value="Kelch-typ_b-propeller"/>
</dbReference>
<protein>
    <recommendedName>
        <fullName evidence="4">Galactose oxidase-like protein</fullName>
    </recommendedName>
</protein>
<gene>
    <name evidence="2" type="ORF">CLV81_1516</name>
</gene>
<dbReference type="PROSITE" id="PS51257">
    <property type="entry name" value="PROKAR_LIPOPROTEIN"/>
    <property type="match status" value="1"/>
</dbReference>
<feature type="signal peptide" evidence="1">
    <location>
        <begin position="1"/>
        <end position="20"/>
    </location>
</feature>